<keyword evidence="8" id="KW-1185">Reference proteome</keyword>
<dbReference type="InterPro" id="IPR013604">
    <property type="entry name" value="7TM_chemorcpt"/>
</dbReference>
<dbReference type="GO" id="GO:0050909">
    <property type="term" value="P:sensory perception of taste"/>
    <property type="evidence" value="ECO:0007669"/>
    <property type="project" value="InterPro"/>
</dbReference>
<keyword evidence="5 6" id="KW-0472">Membrane</keyword>
<evidence type="ECO:0000313" key="8">
    <source>
        <dbReference type="Proteomes" id="UP001233999"/>
    </source>
</evidence>
<keyword evidence="6" id="KW-0807">Transducer</keyword>
<evidence type="ECO:0000256" key="3">
    <source>
        <dbReference type="ARBA" id="ARBA00022692"/>
    </source>
</evidence>
<gene>
    <name evidence="7" type="ORF">L9F63_022101</name>
</gene>
<dbReference type="Proteomes" id="UP001233999">
    <property type="component" value="Unassembled WGS sequence"/>
</dbReference>
<dbReference type="EMBL" id="JASPKZ010007570">
    <property type="protein sequence ID" value="KAJ9583538.1"/>
    <property type="molecule type" value="Genomic_DNA"/>
</dbReference>
<comment type="caution">
    <text evidence="7">The sequence shown here is derived from an EMBL/GenBank/DDBJ whole genome shotgun (WGS) entry which is preliminary data.</text>
</comment>
<evidence type="ECO:0000313" key="7">
    <source>
        <dbReference type="EMBL" id="KAJ9583538.1"/>
    </source>
</evidence>
<name>A0AAD7ZPI7_DIPPU</name>
<keyword evidence="2 6" id="KW-1003">Cell membrane</keyword>
<feature type="transmembrane region" description="Helical" evidence="6">
    <location>
        <begin position="159"/>
        <end position="179"/>
    </location>
</feature>
<dbReference type="Pfam" id="PF08395">
    <property type="entry name" value="7tm_7"/>
    <property type="match status" value="1"/>
</dbReference>
<comment type="similarity">
    <text evidence="6">Belongs to the insect chemoreceptor superfamily. Gustatory receptor (GR) family.</text>
</comment>
<protein>
    <recommendedName>
        <fullName evidence="6">Gustatory receptor</fullName>
    </recommendedName>
</protein>
<reference evidence="7" key="1">
    <citation type="journal article" date="2023" name="IScience">
        <title>Live-bearing cockroach genome reveals convergent evolutionary mechanisms linked to viviparity in insects and beyond.</title>
        <authorList>
            <person name="Fouks B."/>
            <person name="Harrison M.C."/>
            <person name="Mikhailova A.A."/>
            <person name="Marchal E."/>
            <person name="English S."/>
            <person name="Carruthers M."/>
            <person name="Jennings E.C."/>
            <person name="Chiamaka E.L."/>
            <person name="Frigard R.A."/>
            <person name="Pippel M."/>
            <person name="Attardo G.M."/>
            <person name="Benoit J.B."/>
            <person name="Bornberg-Bauer E."/>
            <person name="Tobe S.S."/>
        </authorList>
    </citation>
    <scope>NUCLEOTIDE SEQUENCE</scope>
    <source>
        <strain evidence="7">Stay&amp;Tobe</strain>
    </source>
</reference>
<comment type="caution">
    <text evidence="6">Lacks conserved residue(s) required for the propagation of feature annotation.</text>
</comment>
<keyword evidence="3 6" id="KW-0812">Transmembrane</keyword>
<comment type="subcellular location">
    <subcellularLocation>
        <location evidence="1 6">Cell membrane</location>
        <topology evidence="1 6">Multi-pass membrane protein</topology>
    </subcellularLocation>
</comment>
<dbReference type="GO" id="GO:0007165">
    <property type="term" value="P:signal transduction"/>
    <property type="evidence" value="ECO:0007669"/>
    <property type="project" value="UniProtKB-KW"/>
</dbReference>
<evidence type="ECO:0000256" key="1">
    <source>
        <dbReference type="ARBA" id="ARBA00004651"/>
    </source>
</evidence>
<keyword evidence="4 6" id="KW-1133">Transmembrane helix</keyword>
<comment type="function">
    <text evidence="6">Gustatory receptor which mediates acceptance or avoidance behavior, depending on its substrates.</text>
</comment>
<keyword evidence="6" id="KW-0675">Receptor</keyword>
<dbReference type="AlphaFoldDB" id="A0AAD7ZPI7"/>
<feature type="transmembrane region" description="Helical" evidence="6">
    <location>
        <begin position="75"/>
        <end position="96"/>
    </location>
</feature>
<evidence type="ECO:0000256" key="6">
    <source>
        <dbReference type="RuleBase" id="RU363108"/>
    </source>
</evidence>
<sequence>MVKYEFLNSIINVSKWFGLAPFKTKNSETTHIKIYELSNYWMIYTIAFLIFSISFQISTFTNITTWSHEFVLRKAHLFMCCITLIFITICQIFFLIKAEKLISIINILSSMNFQNANDGQENKTMKIFQYLHLPFIILTNFCLLILINCLRNLESNTILYTMATALKLLIFILPNLQLFQILSIIKEKIEFVNYNVNIVIRYGKRSQICELSHNNLKVNFMLFSEIKRNQRNIPGHDSSKFLGKVHNLLCELAEELSCIYSVHTTVSVVATFIQITIGAYTCMRLIMISDTNVVYNVMVILLIIFTVGNVAENVIMLWLWSTISFKVR</sequence>
<feature type="transmembrane region" description="Helical" evidence="6">
    <location>
        <begin position="130"/>
        <end position="147"/>
    </location>
</feature>
<proteinExistence type="inferred from homology"/>
<feature type="non-terminal residue" evidence="7">
    <location>
        <position position="328"/>
    </location>
</feature>
<accession>A0AAD7ZPI7</accession>
<feature type="transmembrane region" description="Helical" evidence="6">
    <location>
        <begin position="293"/>
        <end position="320"/>
    </location>
</feature>
<dbReference type="GO" id="GO:0005886">
    <property type="term" value="C:plasma membrane"/>
    <property type="evidence" value="ECO:0007669"/>
    <property type="project" value="UniProtKB-SubCell"/>
</dbReference>
<reference evidence="7" key="2">
    <citation type="submission" date="2023-05" db="EMBL/GenBank/DDBJ databases">
        <authorList>
            <person name="Fouks B."/>
        </authorList>
    </citation>
    <scope>NUCLEOTIDE SEQUENCE</scope>
    <source>
        <strain evidence="7">Stay&amp;Tobe</strain>
        <tissue evidence="7">Testes</tissue>
    </source>
</reference>
<feature type="transmembrane region" description="Helical" evidence="6">
    <location>
        <begin position="41"/>
        <end position="63"/>
    </location>
</feature>
<evidence type="ECO:0000256" key="4">
    <source>
        <dbReference type="ARBA" id="ARBA00022989"/>
    </source>
</evidence>
<organism evidence="7 8">
    <name type="scientific">Diploptera punctata</name>
    <name type="common">Pacific beetle cockroach</name>
    <dbReference type="NCBI Taxonomy" id="6984"/>
    <lineage>
        <taxon>Eukaryota</taxon>
        <taxon>Metazoa</taxon>
        <taxon>Ecdysozoa</taxon>
        <taxon>Arthropoda</taxon>
        <taxon>Hexapoda</taxon>
        <taxon>Insecta</taxon>
        <taxon>Pterygota</taxon>
        <taxon>Neoptera</taxon>
        <taxon>Polyneoptera</taxon>
        <taxon>Dictyoptera</taxon>
        <taxon>Blattodea</taxon>
        <taxon>Blaberoidea</taxon>
        <taxon>Blaberidae</taxon>
        <taxon>Diplopterinae</taxon>
        <taxon>Diploptera</taxon>
    </lineage>
</organism>
<evidence type="ECO:0000256" key="2">
    <source>
        <dbReference type="ARBA" id="ARBA00022475"/>
    </source>
</evidence>
<evidence type="ECO:0000256" key="5">
    <source>
        <dbReference type="ARBA" id="ARBA00023136"/>
    </source>
</evidence>